<keyword evidence="4" id="KW-0472">Membrane</keyword>
<dbReference type="InterPro" id="IPR035952">
    <property type="entry name" value="Rhomboid-like_sf"/>
</dbReference>
<evidence type="ECO:0000256" key="3">
    <source>
        <dbReference type="ARBA" id="ARBA00022989"/>
    </source>
</evidence>
<gene>
    <name evidence="5" type="ORF">ACHHYP_20777</name>
</gene>
<accession>A0A1V9YAB7</accession>
<keyword evidence="6" id="KW-1185">Reference proteome</keyword>
<sequence length="111" mass="12753">MIGTLLIVLNQNSPADTLFMGFTIPTKYAAWAELVYLHYFVPQSSFVGHLSGILAGYLYMHSPLWHLNLFSTPRRYAYRSGTSGYRSSGHSTEEDDAAFARRLQEEEFRRR</sequence>
<reference evidence="5 6" key="1">
    <citation type="journal article" date="2014" name="Genome Biol. Evol.">
        <title>The secreted proteins of Achlya hypogyna and Thraustotheca clavata identify the ancestral oomycete secretome and reveal gene acquisitions by horizontal gene transfer.</title>
        <authorList>
            <person name="Misner I."/>
            <person name="Blouin N."/>
            <person name="Leonard G."/>
            <person name="Richards T.A."/>
            <person name="Lane C.E."/>
        </authorList>
    </citation>
    <scope>NUCLEOTIDE SEQUENCE [LARGE SCALE GENOMIC DNA]</scope>
    <source>
        <strain evidence="5 6">ATCC 48635</strain>
    </source>
</reference>
<evidence type="ECO:0000256" key="2">
    <source>
        <dbReference type="ARBA" id="ARBA00022692"/>
    </source>
</evidence>
<organism evidence="5 6">
    <name type="scientific">Achlya hypogyna</name>
    <name type="common">Oomycete</name>
    <name type="synonym">Protoachlya hypogyna</name>
    <dbReference type="NCBI Taxonomy" id="1202772"/>
    <lineage>
        <taxon>Eukaryota</taxon>
        <taxon>Sar</taxon>
        <taxon>Stramenopiles</taxon>
        <taxon>Oomycota</taxon>
        <taxon>Saprolegniomycetes</taxon>
        <taxon>Saprolegniales</taxon>
        <taxon>Achlyaceae</taxon>
        <taxon>Achlya</taxon>
    </lineage>
</organism>
<evidence type="ECO:0000313" key="6">
    <source>
        <dbReference type="Proteomes" id="UP000243579"/>
    </source>
</evidence>
<keyword evidence="2" id="KW-0812">Transmembrane</keyword>
<protein>
    <recommendedName>
        <fullName evidence="7">Peptidase S54 rhomboid domain-containing protein</fullName>
    </recommendedName>
</protein>
<dbReference type="OrthoDB" id="10257275at2759"/>
<comment type="subcellular location">
    <subcellularLocation>
        <location evidence="1">Membrane</location>
        <topology evidence="1">Multi-pass membrane protein</topology>
    </subcellularLocation>
</comment>
<evidence type="ECO:0000313" key="5">
    <source>
        <dbReference type="EMBL" id="OQR82634.1"/>
    </source>
</evidence>
<dbReference type="GO" id="GO:0016020">
    <property type="term" value="C:membrane"/>
    <property type="evidence" value="ECO:0007669"/>
    <property type="project" value="UniProtKB-SubCell"/>
</dbReference>
<dbReference type="AlphaFoldDB" id="A0A1V9YAB7"/>
<name>A0A1V9YAB7_ACHHY</name>
<dbReference type="Proteomes" id="UP000243579">
    <property type="component" value="Unassembled WGS sequence"/>
</dbReference>
<comment type="caution">
    <text evidence="5">The sequence shown here is derived from an EMBL/GenBank/DDBJ whole genome shotgun (WGS) entry which is preliminary data.</text>
</comment>
<proteinExistence type="predicted"/>
<dbReference type="EMBL" id="JNBR01002429">
    <property type="protein sequence ID" value="OQR82634.1"/>
    <property type="molecule type" value="Genomic_DNA"/>
</dbReference>
<dbReference type="STRING" id="1202772.A0A1V9YAB7"/>
<keyword evidence="3" id="KW-1133">Transmembrane helix</keyword>
<evidence type="ECO:0000256" key="4">
    <source>
        <dbReference type="ARBA" id="ARBA00023136"/>
    </source>
</evidence>
<dbReference type="SUPFAM" id="SSF144091">
    <property type="entry name" value="Rhomboid-like"/>
    <property type="match status" value="1"/>
</dbReference>
<evidence type="ECO:0000256" key="1">
    <source>
        <dbReference type="ARBA" id="ARBA00004141"/>
    </source>
</evidence>
<evidence type="ECO:0008006" key="7">
    <source>
        <dbReference type="Google" id="ProtNLM"/>
    </source>
</evidence>